<dbReference type="Proteomes" id="UP000054498">
    <property type="component" value="Unassembled WGS sequence"/>
</dbReference>
<organism evidence="1 2">
    <name type="scientific">Monoraphidium neglectum</name>
    <dbReference type="NCBI Taxonomy" id="145388"/>
    <lineage>
        <taxon>Eukaryota</taxon>
        <taxon>Viridiplantae</taxon>
        <taxon>Chlorophyta</taxon>
        <taxon>core chlorophytes</taxon>
        <taxon>Chlorophyceae</taxon>
        <taxon>CS clade</taxon>
        <taxon>Sphaeropleales</taxon>
        <taxon>Selenastraceae</taxon>
        <taxon>Monoraphidium</taxon>
    </lineage>
</organism>
<protein>
    <submittedName>
        <fullName evidence="1">Uncharacterized protein</fullName>
    </submittedName>
</protein>
<proteinExistence type="predicted"/>
<dbReference type="KEGG" id="mng:MNEG_13160"/>
<sequence>MGPSGDQEPRTNNFQRAGLYVEQEVRWYDHFYDIKATGPAMSCGDTYFCPLPGDPASRKPAPITSAAPVDCVDMAPPNTLCTAVKCAYKYWPGCSNSDIISGGFCASSCSRCPAAAVCLVVV</sequence>
<dbReference type="AlphaFoldDB" id="A0A0D2KG01"/>
<keyword evidence="2" id="KW-1185">Reference proteome</keyword>
<accession>A0A0D2KG01</accession>
<reference evidence="1 2" key="1">
    <citation type="journal article" date="2013" name="BMC Genomics">
        <title>Reconstruction of the lipid metabolism for the microalga Monoraphidium neglectum from its genome sequence reveals characteristics suitable for biofuel production.</title>
        <authorList>
            <person name="Bogen C."/>
            <person name="Al-Dilaimi A."/>
            <person name="Albersmeier A."/>
            <person name="Wichmann J."/>
            <person name="Grundmann M."/>
            <person name="Rupp O."/>
            <person name="Lauersen K.J."/>
            <person name="Blifernez-Klassen O."/>
            <person name="Kalinowski J."/>
            <person name="Goesmann A."/>
            <person name="Mussgnug J.H."/>
            <person name="Kruse O."/>
        </authorList>
    </citation>
    <scope>NUCLEOTIDE SEQUENCE [LARGE SCALE GENOMIC DNA]</scope>
    <source>
        <strain evidence="1 2">SAG 48.87</strain>
    </source>
</reference>
<name>A0A0D2KG01_9CHLO</name>
<dbReference type="EMBL" id="KK103878">
    <property type="protein sequence ID" value="KIY94803.1"/>
    <property type="molecule type" value="Genomic_DNA"/>
</dbReference>
<evidence type="ECO:0000313" key="2">
    <source>
        <dbReference type="Proteomes" id="UP000054498"/>
    </source>
</evidence>
<dbReference type="GeneID" id="25730595"/>
<gene>
    <name evidence="1" type="ORF">MNEG_13160</name>
</gene>
<dbReference type="RefSeq" id="XP_013893823.1">
    <property type="nucleotide sequence ID" value="XM_014038369.1"/>
</dbReference>
<evidence type="ECO:0000313" key="1">
    <source>
        <dbReference type="EMBL" id="KIY94803.1"/>
    </source>
</evidence>